<reference evidence="2" key="1">
    <citation type="submission" date="2012-02" db="EMBL/GenBank/DDBJ databases">
        <title>The genome of the ctenophore, Pleurobrachia bachei.</title>
        <authorList>
            <person name="Kohn A.B."/>
            <person name="Citarella M."/>
            <person name="Moroz L.L."/>
        </authorList>
    </citation>
    <scope>NUCLEOTIDE SEQUENCE</scope>
</reference>
<evidence type="ECO:0000256" key="1">
    <source>
        <dbReference type="SAM" id="SignalP"/>
    </source>
</evidence>
<feature type="chain" id="PRO_5004053545" evidence="1">
    <location>
        <begin position="22"/>
        <end position="168"/>
    </location>
</feature>
<proteinExistence type="evidence at transcript level"/>
<dbReference type="AlphaFoldDB" id="M4H1W9"/>
<protein>
    <submittedName>
        <fullName evidence="2">Putative secretory peptide-70</fullName>
    </submittedName>
</protein>
<dbReference type="EMBL" id="JQ700380">
    <property type="protein sequence ID" value="AFK75480.1"/>
    <property type="molecule type" value="mRNA"/>
</dbReference>
<evidence type="ECO:0000313" key="2">
    <source>
        <dbReference type="EMBL" id="AFK75480.1"/>
    </source>
</evidence>
<accession>M4H1W9</accession>
<sequence>MEKPWILILGIIALIILMVSADIPTEWSNTKEIKEQINDTFPVELQTGSKKVSINFYRHKVGIEKQKQGYKYSIRRCTGELWGFVLFPVIAIPDTEEKTWRITKSADGLQIHCNGLKVLDYNFYSSPTKDHRQNCVDLWSGESKGDLKLTNEDKGTKKIRGKNLFYLF</sequence>
<name>M4H1W9_PLEBA</name>
<organism evidence="2">
    <name type="scientific">Pleurobrachia bachei</name>
    <name type="common">Sea gooseberry</name>
    <dbReference type="NCBI Taxonomy" id="34499"/>
    <lineage>
        <taxon>Eukaryota</taxon>
        <taxon>Metazoa</taxon>
        <taxon>Ctenophora</taxon>
        <taxon>Tentaculata</taxon>
        <taxon>Cydippida</taxon>
        <taxon>Pleurobrachiidae</taxon>
        <taxon>Pleurobrachia</taxon>
    </lineage>
</organism>
<keyword evidence="1" id="KW-0732">Signal</keyword>
<feature type="signal peptide" evidence="1">
    <location>
        <begin position="1"/>
        <end position="21"/>
    </location>
</feature>